<proteinExistence type="predicted"/>
<feature type="region of interest" description="Disordered" evidence="1">
    <location>
        <begin position="292"/>
        <end position="319"/>
    </location>
</feature>
<evidence type="ECO:0000313" key="4">
    <source>
        <dbReference type="Proteomes" id="UP000642748"/>
    </source>
</evidence>
<name>A0A8J3VV90_9ACTN</name>
<dbReference type="EMBL" id="BONZ01000094">
    <property type="protein sequence ID" value="GIH20382.1"/>
    <property type="molecule type" value="Genomic_DNA"/>
</dbReference>
<dbReference type="RefSeq" id="WP_203923802.1">
    <property type="nucleotide sequence ID" value="NZ_BONZ01000094.1"/>
</dbReference>
<feature type="chain" id="PRO_5035250772" description="PBP domain-containing protein" evidence="2">
    <location>
        <begin position="34"/>
        <end position="390"/>
    </location>
</feature>
<feature type="signal peptide" evidence="2">
    <location>
        <begin position="1"/>
        <end position="33"/>
    </location>
</feature>
<sequence>MSTRTRVIAAVAVALPLATALAVSTLGAVPAFADPTPASYAGVGSDTVQDVMSQLARTVTSSGASGHRQFESWDATKPGSNPAVTYDAIATKGVATNTLKRPNGSGDGIAALRLSLGLNSGSDGYAPTDNYNAAHGPVTRGAVDFARSSRGPNDTSDTSLTWIPFGTDAVDYAVKSGGGLDQAFASGLTTAQLKSIYACTLTSVTVGSTTFTIQPYVPQPGSGTRSFFEGAVGLPDASVNTTCVKDHKVDTGASIEEHDGQVLTDPTVGSTQYVEIAPISIAQNIAQSNHAATGVQDRRGSSKLGVLDGQAPTTGTAPGQVINASFPTAFTRSVYNVFKTTAVTGLSQDQALVTLFVSNASAVCAQVTTLHQFGFASNPNCGSTALKGKD</sequence>
<evidence type="ECO:0000256" key="2">
    <source>
        <dbReference type="SAM" id="SignalP"/>
    </source>
</evidence>
<evidence type="ECO:0000256" key="1">
    <source>
        <dbReference type="SAM" id="MobiDB-lite"/>
    </source>
</evidence>
<comment type="caution">
    <text evidence="3">The sequence shown here is derived from an EMBL/GenBank/DDBJ whole genome shotgun (WGS) entry which is preliminary data.</text>
</comment>
<evidence type="ECO:0008006" key="5">
    <source>
        <dbReference type="Google" id="ProtNLM"/>
    </source>
</evidence>
<keyword evidence="4" id="KW-1185">Reference proteome</keyword>
<dbReference type="AlphaFoldDB" id="A0A8J3VV90"/>
<accession>A0A8J3VV90</accession>
<evidence type="ECO:0000313" key="3">
    <source>
        <dbReference type="EMBL" id="GIH20382.1"/>
    </source>
</evidence>
<reference evidence="3" key="1">
    <citation type="submission" date="2021-01" db="EMBL/GenBank/DDBJ databases">
        <title>Whole genome shotgun sequence of Rugosimonospora africana NBRC 104875.</title>
        <authorList>
            <person name="Komaki H."/>
            <person name="Tamura T."/>
        </authorList>
    </citation>
    <scope>NUCLEOTIDE SEQUENCE</scope>
    <source>
        <strain evidence="3">NBRC 104875</strain>
    </source>
</reference>
<gene>
    <name evidence="3" type="ORF">Raf01_85540</name>
</gene>
<dbReference type="Proteomes" id="UP000642748">
    <property type="component" value="Unassembled WGS sequence"/>
</dbReference>
<keyword evidence="2" id="KW-0732">Signal</keyword>
<organism evidence="3 4">
    <name type="scientific">Rugosimonospora africana</name>
    <dbReference type="NCBI Taxonomy" id="556532"/>
    <lineage>
        <taxon>Bacteria</taxon>
        <taxon>Bacillati</taxon>
        <taxon>Actinomycetota</taxon>
        <taxon>Actinomycetes</taxon>
        <taxon>Micromonosporales</taxon>
        <taxon>Micromonosporaceae</taxon>
        <taxon>Rugosimonospora</taxon>
    </lineage>
</organism>
<dbReference type="SUPFAM" id="SSF53850">
    <property type="entry name" value="Periplasmic binding protein-like II"/>
    <property type="match status" value="1"/>
</dbReference>
<protein>
    <recommendedName>
        <fullName evidence="5">PBP domain-containing protein</fullName>
    </recommendedName>
</protein>